<dbReference type="AlphaFoldDB" id="A0A0S2MP62"/>
<keyword evidence="2" id="KW-0496">Mitochondrion</keyword>
<gene>
    <name evidence="2" type="primary">atp8</name>
</gene>
<sequence length="49" mass="6162">MPHMSPIWWLNMMLFYMILMLMVNSLIYSIFGKKMLKKKKTKFTMNWKW</sequence>
<keyword evidence="1" id="KW-0472">Membrane</keyword>
<organism evidence="2">
    <name type="scientific">Mastinocerus sp. MAS01</name>
    <dbReference type="NCBI Taxonomy" id="1205632"/>
    <lineage>
        <taxon>Eukaryota</taxon>
        <taxon>Metazoa</taxon>
        <taxon>Ecdysozoa</taxon>
        <taxon>Arthropoda</taxon>
        <taxon>Hexapoda</taxon>
        <taxon>Insecta</taxon>
        <taxon>Pterygota</taxon>
        <taxon>Neoptera</taxon>
        <taxon>Endopterygota</taxon>
        <taxon>Coleoptera</taxon>
        <taxon>Polyphaga</taxon>
        <taxon>Elateriformia</taxon>
        <taxon>Elateroidea</taxon>
        <taxon>Phengodidae</taxon>
        <taxon>Mastinocerinae</taxon>
        <taxon>Mastinocerus</taxon>
    </lineage>
</organism>
<evidence type="ECO:0000256" key="1">
    <source>
        <dbReference type="SAM" id="Phobius"/>
    </source>
</evidence>
<feature type="transmembrane region" description="Helical" evidence="1">
    <location>
        <begin position="6"/>
        <end position="31"/>
    </location>
</feature>
<proteinExistence type="predicted"/>
<dbReference type="EMBL" id="JX412758">
    <property type="protein sequence ID" value="ALO76486.1"/>
    <property type="molecule type" value="Genomic_DNA"/>
</dbReference>
<keyword evidence="1" id="KW-0812">Transmembrane</keyword>
<keyword evidence="1" id="KW-1133">Transmembrane helix</keyword>
<accession>A0A0S2MP62</accession>
<protein>
    <submittedName>
        <fullName evidence="2">ATP synthase F0 subunit 8</fullName>
    </submittedName>
</protein>
<name>A0A0S2MP62_9COLE</name>
<reference evidence="2" key="1">
    <citation type="submission" date="2012-06" db="EMBL/GenBank/DDBJ databases">
        <title>Mitogenomics of the Coleoptera under dense taxon sampling.</title>
        <authorList>
            <person name="Timmermans M.J.T.N."/>
            <person name="Lim J."/>
            <person name="Dodsworth S."/>
            <person name="Haran J."/>
            <person name="Ahrens D."/>
            <person name="Bocak L."/>
            <person name="London A."/>
            <person name="Culverwell L."/>
            <person name="Vogler A.P."/>
        </authorList>
    </citation>
    <scope>NUCLEOTIDE SEQUENCE</scope>
</reference>
<evidence type="ECO:0000313" key="2">
    <source>
        <dbReference type="EMBL" id="ALO76486.1"/>
    </source>
</evidence>
<geneLocation type="mitochondrion" evidence="2"/>